<dbReference type="EMBL" id="QJKJ01015609">
    <property type="protein sequence ID" value="RDX62249.1"/>
    <property type="molecule type" value="Genomic_DNA"/>
</dbReference>
<accession>A0A371E8C9</accession>
<protein>
    <submittedName>
        <fullName evidence="2">Uncharacterized protein</fullName>
    </submittedName>
</protein>
<keyword evidence="3" id="KW-1185">Reference proteome</keyword>
<dbReference type="Proteomes" id="UP000257109">
    <property type="component" value="Unassembled WGS sequence"/>
</dbReference>
<feature type="non-terminal residue" evidence="2">
    <location>
        <position position="1"/>
    </location>
</feature>
<evidence type="ECO:0000313" key="3">
    <source>
        <dbReference type="Proteomes" id="UP000257109"/>
    </source>
</evidence>
<keyword evidence="1" id="KW-1133">Transmembrane helix</keyword>
<reference evidence="2" key="1">
    <citation type="submission" date="2018-05" db="EMBL/GenBank/DDBJ databases">
        <title>Draft genome of Mucuna pruriens seed.</title>
        <authorList>
            <person name="Nnadi N.E."/>
            <person name="Vos R."/>
            <person name="Hasami M.H."/>
            <person name="Devisetty U.K."/>
            <person name="Aguiy J.C."/>
        </authorList>
    </citation>
    <scope>NUCLEOTIDE SEQUENCE [LARGE SCALE GENOMIC DNA]</scope>
    <source>
        <strain evidence="2">JCA_2017</strain>
    </source>
</reference>
<name>A0A371E8C9_MUCPR</name>
<comment type="caution">
    <text evidence="2">The sequence shown here is derived from an EMBL/GenBank/DDBJ whole genome shotgun (WGS) entry which is preliminary data.</text>
</comment>
<gene>
    <name evidence="2" type="ORF">CR513_59436</name>
</gene>
<keyword evidence="1" id="KW-0812">Transmembrane</keyword>
<feature type="transmembrane region" description="Helical" evidence="1">
    <location>
        <begin position="6"/>
        <end position="26"/>
    </location>
</feature>
<sequence>MVYVRQEWIVVIGCGLMTLCVLLSLLDYETFSSNIAILAFWPHRKVSFRTLRFLPFRLQLSYLGWFCNNN</sequence>
<evidence type="ECO:0000313" key="2">
    <source>
        <dbReference type="EMBL" id="RDX62249.1"/>
    </source>
</evidence>
<evidence type="ECO:0000256" key="1">
    <source>
        <dbReference type="SAM" id="Phobius"/>
    </source>
</evidence>
<organism evidence="2 3">
    <name type="scientific">Mucuna pruriens</name>
    <name type="common">Velvet bean</name>
    <name type="synonym">Dolichos pruriens</name>
    <dbReference type="NCBI Taxonomy" id="157652"/>
    <lineage>
        <taxon>Eukaryota</taxon>
        <taxon>Viridiplantae</taxon>
        <taxon>Streptophyta</taxon>
        <taxon>Embryophyta</taxon>
        <taxon>Tracheophyta</taxon>
        <taxon>Spermatophyta</taxon>
        <taxon>Magnoliopsida</taxon>
        <taxon>eudicotyledons</taxon>
        <taxon>Gunneridae</taxon>
        <taxon>Pentapetalae</taxon>
        <taxon>rosids</taxon>
        <taxon>fabids</taxon>
        <taxon>Fabales</taxon>
        <taxon>Fabaceae</taxon>
        <taxon>Papilionoideae</taxon>
        <taxon>50 kb inversion clade</taxon>
        <taxon>NPAAA clade</taxon>
        <taxon>indigoferoid/millettioid clade</taxon>
        <taxon>Phaseoleae</taxon>
        <taxon>Mucuna</taxon>
    </lineage>
</organism>
<keyword evidence="1" id="KW-0472">Membrane</keyword>
<dbReference type="AlphaFoldDB" id="A0A371E8C9"/>
<proteinExistence type="predicted"/>